<dbReference type="SUPFAM" id="SSF55781">
    <property type="entry name" value="GAF domain-like"/>
    <property type="match status" value="2"/>
</dbReference>
<gene>
    <name evidence="6" type="ORF">HLB09_05890</name>
</gene>
<dbReference type="InterPro" id="IPR000014">
    <property type="entry name" value="PAS"/>
</dbReference>
<dbReference type="PROSITE" id="PS50112">
    <property type="entry name" value="PAS"/>
    <property type="match status" value="1"/>
</dbReference>
<dbReference type="InterPro" id="IPR013656">
    <property type="entry name" value="PAS_4"/>
</dbReference>
<dbReference type="Gene3D" id="2.10.70.100">
    <property type="match status" value="1"/>
</dbReference>
<dbReference type="EMBL" id="JABEMA010000055">
    <property type="protein sequence ID" value="NNH22632.1"/>
    <property type="molecule type" value="Genomic_DNA"/>
</dbReference>
<dbReference type="Pfam" id="PF13185">
    <property type="entry name" value="GAF_2"/>
    <property type="match status" value="1"/>
</dbReference>
<dbReference type="InterPro" id="IPR001932">
    <property type="entry name" value="PPM-type_phosphatase-like_dom"/>
</dbReference>
<keyword evidence="1" id="KW-0378">Hydrolase</keyword>
<evidence type="ECO:0000259" key="3">
    <source>
        <dbReference type="PROSITE" id="PS50112"/>
    </source>
</evidence>
<dbReference type="SMART" id="SM00091">
    <property type="entry name" value="PAS"/>
    <property type="match status" value="2"/>
</dbReference>
<dbReference type="InterPro" id="IPR013655">
    <property type="entry name" value="PAS_fold_3"/>
</dbReference>
<dbReference type="InterPro" id="IPR003018">
    <property type="entry name" value="GAF"/>
</dbReference>
<dbReference type="Pfam" id="PF08447">
    <property type="entry name" value="PAS_3"/>
    <property type="match status" value="1"/>
</dbReference>
<dbReference type="RefSeq" id="WP_171202473.1">
    <property type="nucleotide sequence ID" value="NZ_BAAANP010000007.1"/>
</dbReference>
<dbReference type="Pfam" id="PF08448">
    <property type="entry name" value="PAS_4"/>
    <property type="match status" value="1"/>
</dbReference>
<evidence type="ECO:0000313" key="6">
    <source>
        <dbReference type="EMBL" id="NNH22632.1"/>
    </source>
</evidence>
<feature type="domain" description="PAC" evidence="4">
    <location>
        <begin position="214"/>
        <end position="265"/>
    </location>
</feature>
<dbReference type="InterPro" id="IPR052016">
    <property type="entry name" value="Bact_Sigma-Reg"/>
</dbReference>
<feature type="compositionally biased region" description="Pro residues" evidence="2">
    <location>
        <begin position="801"/>
        <end position="822"/>
    </location>
</feature>
<dbReference type="InterPro" id="IPR036457">
    <property type="entry name" value="PPM-type-like_dom_sf"/>
</dbReference>
<evidence type="ECO:0000313" key="7">
    <source>
        <dbReference type="Proteomes" id="UP000555552"/>
    </source>
</evidence>
<dbReference type="InterPro" id="IPR029016">
    <property type="entry name" value="GAF-like_dom_sf"/>
</dbReference>
<dbReference type="Gene3D" id="3.60.40.10">
    <property type="entry name" value="PPM-type phosphatase domain"/>
    <property type="match status" value="1"/>
</dbReference>
<dbReference type="Proteomes" id="UP000555552">
    <property type="component" value="Unassembled WGS sequence"/>
</dbReference>
<dbReference type="AlphaFoldDB" id="A0A849BP76"/>
<dbReference type="Pfam" id="PF01590">
    <property type="entry name" value="GAF"/>
    <property type="match status" value="1"/>
</dbReference>
<reference evidence="6 7" key="1">
    <citation type="submission" date="2020-05" db="EMBL/GenBank/DDBJ databases">
        <title>MicrobeNet Type strains.</title>
        <authorList>
            <person name="Nicholson A.C."/>
        </authorList>
    </citation>
    <scope>NUCLEOTIDE SEQUENCE [LARGE SCALE GENOMIC DNA]</scope>
    <source>
        <strain evidence="6 7">JCM 14547</strain>
    </source>
</reference>
<dbReference type="CDD" id="cd00130">
    <property type="entry name" value="PAS"/>
    <property type="match status" value="2"/>
</dbReference>
<dbReference type="SUPFAM" id="SSF81606">
    <property type="entry name" value="PP2C-like"/>
    <property type="match status" value="1"/>
</dbReference>
<sequence length="822" mass="88350">MTTPTSPPGSPASEGPSPRERLAGLARRVLAADGVRLHGDLAALRADALIAPAVGGPLVVTDAVLDARTAAAPEVLAGDVGALLAVPLLAGGRPVGALAVHSTSSRPWTEDEVAVLVELAAAVVTEGERGDLADELESSRLRWGLAIEAAGVGGFDLDVATSHLEWDDRLIAIFGYDPATFGRSLADFEARLHPEDRERVMADVTAAVEAVGDFASEYRIVLPGGVVRWISARGRALHGGDGRLRLLGAAYDVTDVQSAEAGVRRVLESMSAAFFSLDREWRFTYVNAEAERLLGLRRDELLGGVVWELFPAAPGSPFDVEYRAAVAEGRPRVFEAHYPAPLDRWYEVRAFPVDDGLSVYFTDVTERRALQEREVQEAARREVLSRVSAELAATLDPEAAVARLARLVVPLLADWSVVTLVRDDGRLQDVGWWHAEEELRPLVEVYAQHRLEALEDASYLDRALTEGRLVEVPEPAHESIARVLRPGPAAEVLATLAPRWAAIVPLVARGRTLGVLTVLRSAGREGPGEEDMAVARQLAERAGVGLDNARLYRAQLSLAEELQRSLLTAPPAPDHTEIAVRYVPAAEAARVGGDWYDAFLQRDGDTVVVIGDVVGHDTAAAAAMGQLRGLLRGIAFHHGAGPAETLAGLDAAMEGLLLETTATAVVVRVEQTPDMRAEGLTRLRWSNAGHPPPMLATPDGEVHQLLAARTDLLLGILPDVRRHEGTAVVDRGSTLLLYTDGLVERRDQGLQEGLARLRRELSDVAHLPLEEVLDELLDRLRPEASHDDVALLAVRLHPQDGPRPPEAGPEVVPPEVPPDPAA</sequence>
<dbReference type="SUPFAM" id="SSF55785">
    <property type="entry name" value="PYP-like sensor domain (PAS domain)"/>
    <property type="match status" value="2"/>
</dbReference>
<dbReference type="NCBIfam" id="TIGR00229">
    <property type="entry name" value="sensory_box"/>
    <property type="match status" value="1"/>
</dbReference>
<feature type="domain" description="PPM-type phosphatase" evidence="5">
    <location>
        <begin position="577"/>
        <end position="796"/>
    </location>
</feature>
<comment type="caution">
    <text evidence="6">The sequence shown here is derived from an EMBL/GenBank/DDBJ whole genome shotgun (WGS) entry which is preliminary data.</text>
</comment>
<dbReference type="Gene3D" id="3.30.450.40">
    <property type="match status" value="2"/>
</dbReference>
<feature type="domain" description="PAS" evidence="3">
    <location>
        <begin position="259"/>
        <end position="303"/>
    </location>
</feature>
<dbReference type="SMART" id="SM00331">
    <property type="entry name" value="PP2C_SIG"/>
    <property type="match status" value="1"/>
</dbReference>
<dbReference type="InterPro" id="IPR000700">
    <property type="entry name" value="PAS-assoc_C"/>
</dbReference>
<dbReference type="SMART" id="SM00065">
    <property type="entry name" value="GAF"/>
    <property type="match status" value="2"/>
</dbReference>
<evidence type="ECO:0000259" key="4">
    <source>
        <dbReference type="PROSITE" id="PS50113"/>
    </source>
</evidence>
<proteinExistence type="predicted"/>
<dbReference type="GO" id="GO:0016791">
    <property type="term" value="F:phosphatase activity"/>
    <property type="evidence" value="ECO:0007669"/>
    <property type="project" value="TreeGrafter"/>
</dbReference>
<evidence type="ECO:0000256" key="2">
    <source>
        <dbReference type="SAM" id="MobiDB-lite"/>
    </source>
</evidence>
<feature type="region of interest" description="Disordered" evidence="2">
    <location>
        <begin position="795"/>
        <end position="822"/>
    </location>
</feature>
<protein>
    <submittedName>
        <fullName evidence="6">SpoIIE family protein phosphatase</fullName>
    </submittedName>
</protein>
<name>A0A849BP76_9ACTN</name>
<keyword evidence="7" id="KW-1185">Reference proteome</keyword>
<accession>A0A849BP76</accession>
<dbReference type="InterPro" id="IPR035965">
    <property type="entry name" value="PAS-like_dom_sf"/>
</dbReference>
<evidence type="ECO:0000259" key="5">
    <source>
        <dbReference type="PROSITE" id="PS51746"/>
    </source>
</evidence>
<dbReference type="PANTHER" id="PTHR43156">
    <property type="entry name" value="STAGE II SPORULATION PROTEIN E-RELATED"/>
    <property type="match status" value="1"/>
</dbReference>
<evidence type="ECO:0000256" key="1">
    <source>
        <dbReference type="ARBA" id="ARBA00022801"/>
    </source>
</evidence>
<dbReference type="PROSITE" id="PS50113">
    <property type="entry name" value="PAC"/>
    <property type="match status" value="1"/>
</dbReference>
<dbReference type="Gene3D" id="3.30.450.20">
    <property type="entry name" value="PAS domain"/>
    <property type="match status" value="2"/>
</dbReference>
<dbReference type="PANTHER" id="PTHR43156:SF2">
    <property type="entry name" value="STAGE II SPORULATION PROTEIN E"/>
    <property type="match status" value="1"/>
</dbReference>
<dbReference type="PROSITE" id="PS51746">
    <property type="entry name" value="PPM_2"/>
    <property type="match status" value="1"/>
</dbReference>
<organism evidence="6 7">
    <name type="scientific">Pseudokineococcus marinus</name>
    <dbReference type="NCBI Taxonomy" id="351215"/>
    <lineage>
        <taxon>Bacteria</taxon>
        <taxon>Bacillati</taxon>
        <taxon>Actinomycetota</taxon>
        <taxon>Actinomycetes</taxon>
        <taxon>Kineosporiales</taxon>
        <taxon>Kineosporiaceae</taxon>
        <taxon>Pseudokineococcus</taxon>
    </lineage>
</organism>
<dbReference type="Pfam" id="PF07228">
    <property type="entry name" value="SpoIIE"/>
    <property type="match status" value="1"/>
</dbReference>